<sequence length="1500" mass="176848">MVMNKEKICNEGNLKFLKVYSNTLFKYTEEEKDKKSSELLLLSEKIEDGKRLIKINIDIILIILFFIVLYASNDLVKIKNLENYIYNNVSESKTYSEHFYKSISEHIKKINNDFSYKPRKKDYILFKNLHTKFDLSSWLKNAFTEKISQENFLNSNIIIGKCWRVTMRLYKKDNSMLENIYNYRKIFEIYPDSSFLENFEDTRNINSSFFNKKWNYSYSREKSYKKIGGLYQIICEKDFNKIQEGLSQGSSYVTDYPYFIPALILTNYNIASVAIDFLLFNPLLNVLSYNVLKFSFLPNTKTYKEVVTQSASYNRFDIYFLIALSVFIITFIIYITIYVRKIALVGFKLYVKSYSTPFLLTVSFGSNLVTLCIYLLHQTLLPKISANYENGKFKVDTTHHLSSPEQITEFLHSMTIFFSRMELIKNIFVYNTIITFSVCCFVCIKRNGLLIKKYNIVENNIKRDFLFPFLIILSIIFGCLGIFSVFSYTLFHIDENIGSSIIYTFIFNVCIIFANFQGVNISSILNEENILSYFYSIPTHFFIVTISFAFLFFLSIKSFIKRDKKIYDLFIYQYGDRSLKRGNMHQGDEQSKNSKRGKLEAYDINTKNNDGEKAFEKEYSNERAKNDNSIIEITSYSGAEDEMVQKESHNVEDTYGSFDDDLIDNVKECDEEMLSIDNSSIYSLDESNEYEIDPNKYDKNKELNYNDIMNITKELHNDQEKNDTERQDKKMGNRKKNALFNIEKILDLFVNLKSSNIMPFSSREKRFISKEYNMNKKRNDGIIFSLSVYISFLMFIMLFLINDYKKGRESEELLKYQIESIGYFSNNALIENMKFHHLKKIINVNIKKENINFQKIENKTDLVQWLKSCFISLLGNNSNALGNASKNYSSTFQWNDIFSMKQEQVQINIVSRERIHSSNNSLICDYKQRNCYINLRNEAQILQNGINDVALLINDAIKKIEISYILFDKNDYHNVLVTLHFVFNSSGHISKNIYFDHLFFNSFNIFHFKGVVINILFITILLCSFVIMYLYMFKNFTYFYNACISLLMGNNKNVAECGLQNGQLSAWPIENMGNTNNPNNYNYGSYPFLDYNNIDEYMGAMNYGGYGNYSGAGLTNYGIYGNYPAFNMQGCGYNYGLDPNNFNIRGDYKNDKKYKIGTLLKLKVYLIYLFESDVLNLMILLSSFTLVALWLTVCIYINKIEYSTDNLGIYFNIYIKLFSFFRKFVNIFYFFLFLIIINIFIFSSNYIKKEKLYETLYINKKQILKCSFLFLFVFVNFFMFHYFFYGVDGFNDLTTSQQFIYSILTLLGLVHIDVYLKCNVFYFLFLVLPHLILIRLIFIYSLLAPILVSYLILIKKKKEKKKKKKIASKKGEDYSTFTLTHLSNEQWKYLNEEIKEFAEKETNNILLYFEVFKDQLRGNNDISKTLITECDHLKERIYGLQLDLRKIELQWKFRSKLLSSSRTYLEKINNQINMSEEIISEDKNRLHTLKQYAKQIIMDT</sequence>
<gene>
    <name evidence="2" type="ORF">PGO_141360</name>
</gene>
<organism evidence="2 3">
    <name type="scientific">Plasmodium gonderi</name>
    <dbReference type="NCBI Taxonomy" id="77519"/>
    <lineage>
        <taxon>Eukaryota</taxon>
        <taxon>Sar</taxon>
        <taxon>Alveolata</taxon>
        <taxon>Apicomplexa</taxon>
        <taxon>Aconoidasida</taxon>
        <taxon>Haemosporida</taxon>
        <taxon>Plasmodiidae</taxon>
        <taxon>Plasmodium</taxon>
        <taxon>Plasmodium (Plasmodium)</taxon>
    </lineage>
</organism>
<dbReference type="OrthoDB" id="372022at2759"/>
<accession>A0A1Y1JR92</accession>
<feature type="transmembrane region" description="Helical" evidence="1">
    <location>
        <begin position="427"/>
        <end position="444"/>
    </location>
</feature>
<feature type="transmembrane region" description="Helical" evidence="1">
    <location>
        <begin position="533"/>
        <end position="556"/>
    </location>
</feature>
<evidence type="ECO:0000256" key="1">
    <source>
        <dbReference type="SAM" id="Phobius"/>
    </source>
</evidence>
<evidence type="ECO:0000313" key="3">
    <source>
        <dbReference type="Proteomes" id="UP000195521"/>
    </source>
</evidence>
<name>A0A1Y1JR92_PLAGO</name>
<feature type="transmembrane region" description="Helical" evidence="1">
    <location>
        <begin position="358"/>
        <end position="377"/>
    </location>
</feature>
<feature type="transmembrane region" description="Helical" evidence="1">
    <location>
        <begin position="1224"/>
        <end position="1247"/>
    </location>
</feature>
<evidence type="ECO:0000313" key="2">
    <source>
        <dbReference type="EMBL" id="GAW83342.1"/>
    </source>
</evidence>
<feature type="transmembrane region" description="Helical" evidence="1">
    <location>
        <begin position="500"/>
        <end position="521"/>
    </location>
</feature>
<protein>
    <submittedName>
        <fullName evidence="2">Uncharacterized protein</fullName>
    </submittedName>
</protein>
<keyword evidence="1" id="KW-0472">Membrane</keyword>
<dbReference type="Proteomes" id="UP000195521">
    <property type="component" value="Unassembled WGS sequence"/>
</dbReference>
<dbReference type="EMBL" id="BDQF01000015">
    <property type="protein sequence ID" value="GAW83342.1"/>
    <property type="molecule type" value="Genomic_DNA"/>
</dbReference>
<feature type="transmembrane region" description="Helical" evidence="1">
    <location>
        <begin position="465"/>
        <end position="488"/>
    </location>
</feature>
<dbReference type="RefSeq" id="XP_028545931.1">
    <property type="nucleotide sequence ID" value="XM_028690130.1"/>
</dbReference>
<keyword evidence="3" id="KW-1185">Reference proteome</keyword>
<keyword evidence="1" id="KW-1133">Transmembrane helix</keyword>
<comment type="caution">
    <text evidence="2">The sequence shown here is derived from an EMBL/GenBank/DDBJ whole genome shotgun (WGS) entry which is preliminary data.</text>
</comment>
<feature type="transmembrane region" description="Helical" evidence="1">
    <location>
        <begin position="1011"/>
        <end position="1032"/>
    </location>
</feature>
<proteinExistence type="predicted"/>
<feature type="transmembrane region" description="Helical" evidence="1">
    <location>
        <begin position="1174"/>
        <end position="1197"/>
    </location>
</feature>
<feature type="transmembrane region" description="Helical" evidence="1">
    <location>
        <begin position="1331"/>
        <end position="1354"/>
    </location>
</feature>
<feature type="transmembrane region" description="Helical" evidence="1">
    <location>
        <begin position="1267"/>
        <end position="1287"/>
    </location>
</feature>
<feature type="transmembrane region" description="Helical" evidence="1">
    <location>
        <begin position="782"/>
        <end position="801"/>
    </location>
</feature>
<dbReference type="GeneID" id="39750085"/>
<feature type="transmembrane region" description="Helical" evidence="1">
    <location>
        <begin position="52"/>
        <end position="71"/>
    </location>
</feature>
<keyword evidence="1" id="KW-0812">Transmembrane</keyword>
<dbReference type="OMA" id="IFANFQG"/>
<feature type="transmembrane region" description="Helical" evidence="1">
    <location>
        <begin position="318"/>
        <end position="337"/>
    </location>
</feature>
<reference evidence="3" key="1">
    <citation type="submission" date="2017-04" db="EMBL/GenBank/DDBJ databases">
        <title>Plasmodium gonderi genome.</title>
        <authorList>
            <person name="Arisue N."/>
            <person name="Honma H."/>
            <person name="Kawai S."/>
            <person name="Tougan T."/>
            <person name="Tanabe K."/>
            <person name="Horii T."/>
        </authorList>
    </citation>
    <scope>NUCLEOTIDE SEQUENCE [LARGE SCALE GENOMIC DNA]</scope>
    <source>
        <strain evidence="3">ATCC 30045</strain>
    </source>
</reference>